<dbReference type="Proteomes" id="UP000315440">
    <property type="component" value="Unassembled WGS sequence"/>
</dbReference>
<evidence type="ECO:0000313" key="3">
    <source>
        <dbReference type="Proteomes" id="UP000315440"/>
    </source>
</evidence>
<dbReference type="OrthoDB" id="9803532at2"/>
<gene>
    <name evidence="2" type="ORF">Mal64_09730</name>
</gene>
<evidence type="ECO:0000259" key="1">
    <source>
        <dbReference type="Pfam" id="PF04168"/>
    </source>
</evidence>
<proteinExistence type="predicted"/>
<evidence type="ECO:0000313" key="2">
    <source>
        <dbReference type="EMBL" id="TWT90579.1"/>
    </source>
</evidence>
<dbReference type="PANTHER" id="PTHR34595">
    <property type="entry name" value="BLR5612 PROTEIN"/>
    <property type="match status" value="1"/>
</dbReference>
<dbReference type="InterPro" id="IPR007296">
    <property type="entry name" value="DUF403"/>
</dbReference>
<dbReference type="EMBL" id="SJPQ01000001">
    <property type="protein sequence ID" value="TWT90579.1"/>
    <property type="molecule type" value="Genomic_DNA"/>
</dbReference>
<dbReference type="Pfam" id="PF04168">
    <property type="entry name" value="Alpha-E"/>
    <property type="match status" value="1"/>
</dbReference>
<keyword evidence="3" id="KW-1185">Reference proteome</keyword>
<organism evidence="2 3">
    <name type="scientific">Pseudobythopirellula maris</name>
    <dbReference type="NCBI Taxonomy" id="2527991"/>
    <lineage>
        <taxon>Bacteria</taxon>
        <taxon>Pseudomonadati</taxon>
        <taxon>Planctomycetota</taxon>
        <taxon>Planctomycetia</taxon>
        <taxon>Pirellulales</taxon>
        <taxon>Lacipirellulaceae</taxon>
        <taxon>Pseudobythopirellula</taxon>
    </lineage>
</organism>
<comment type="caution">
    <text evidence="2">The sequence shown here is derived from an EMBL/GenBank/DDBJ whole genome shotgun (WGS) entry which is preliminary data.</text>
</comment>
<sequence length="329" mass="37182">MLCRVADSLHWMSRYVERAENIARFIDVNQVLSLGGVGVQWDPLIFASGDEKAYNKKYPDFSRENVLRFLLFDREYANSVVSCASRARENARAIQGELSMGVWHAVNRLYLRVRDGARNAEEVIANPNFFLERVKRSCHQVMGVSNATLSRDEAWQFCHLGTLVERADKTSRILDVKYFTLLPNVTDVGGALDVVQWSALLETTGATHMYRKRHGRIDPRKVVAFLVLDEQFPRSIRYCVEQAEDCMRDIASSTAPGDGPLAQIGEMSVRLNSIGADEIVDTGLHEFIDDFQRRLDSFNESLFEAYFHVPPVLPYVPDGAQSQTQSGPT</sequence>
<protein>
    <recommendedName>
        <fullName evidence="1">DUF403 domain-containing protein</fullName>
    </recommendedName>
</protein>
<name>A0A5C5ZSV3_9BACT</name>
<reference evidence="2 3" key="1">
    <citation type="submission" date="2019-02" db="EMBL/GenBank/DDBJ databases">
        <title>Deep-cultivation of Planctomycetes and their phenomic and genomic characterization uncovers novel biology.</title>
        <authorList>
            <person name="Wiegand S."/>
            <person name="Jogler M."/>
            <person name="Boedeker C."/>
            <person name="Pinto D."/>
            <person name="Vollmers J."/>
            <person name="Rivas-Marin E."/>
            <person name="Kohn T."/>
            <person name="Peeters S.H."/>
            <person name="Heuer A."/>
            <person name="Rast P."/>
            <person name="Oberbeckmann S."/>
            <person name="Bunk B."/>
            <person name="Jeske O."/>
            <person name="Meyerdierks A."/>
            <person name="Storesund J.E."/>
            <person name="Kallscheuer N."/>
            <person name="Luecker S."/>
            <person name="Lage O.M."/>
            <person name="Pohl T."/>
            <person name="Merkel B.J."/>
            <person name="Hornburger P."/>
            <person name="Mueller R.-W."/>
            <person name="Bruemmer F."/>
            <person name="Labrenz M."/>
            <person name="Spormann A.M."/>
            <person name="Op Den Camp H."/>
            <person name="Overmann J."/>
            <person name="Amann R."/>
            <person name="Jetten M.S.M."/>
            <person name="Mascher T."/>
            <person name="Medema M.H."/>
            <person name="Devos D.P."/>
            <person name="Kaster A.-K."/>
            <person name="Ovreas L."/>
            <person name="Rohde M."/>
            <person name="Galperin M.Y."/>
            <person name="Jogler C."/>
        </authorList>
    </citation>
    <scope>NUCLEOTIDE SEQUENCE [LARGE SCALE GENOMIC DNA]</scope>
    <source>
        <strain evidence="2 3">Mal64</strain>
    </source>
</reference>
<dbReference type="AlphaFoldDB" id="A0A5C5ZSV3"/>
<dbReference type="PANTHER" id="PTHR34595:SF7">
    <property type="entry name" value="SLL1039 PROTEIN"/>
    <property type="match status" value="1"/>
</dbReference>
<dbReference type="InterPro" id="IPR051680">
    <property type="entry name" value="ATP-dep_Glu-Cys_Ligase-2"/>
</dbReference>
<dbReference type="RefSeq" id="WP_146397576.1">
    <property type="nucleotide sequence ID" value="NZ_SJPQ01000001.1"/>
</dbReference>
<feature type="domain" description="DUF403" evidence="1">
    <location>
        <begin position="1"/>
        <end position="307"/>
    </location>
</feature>
<accession>A0A5C5ZSV3</accession>